<proteinExistence type="predicted"/>
<dbReference type="Pfam" id="PF13176">
    <property type="entry name" value="TPR_7"/>
    <property type="match status" value="1"/>
</dbReference>
<dbReference type="Proteomes" id="UP000481033">
    <property type="component" value="Unassembled WGS sequence"/>
</dbReference>
<dbReference type="RefSeq" id="WP_163698728.1">
    <property type="nucleotide sequence ID" value="NZ_QXHD01000004.1"/>
</dbReference>
<dbReference type="InterPro" id="IPR011990">
    <property type="entry name" value="TPR-like_helical_dom_sf"/>
</dbReference>
<dbReference type="PANTHER" id="PTHR10098:SF112">
    <property type="entry name" value="SLR0380 PROTEIN"/>
    <property type="match status" value="1"/>
</dbReference>
<dbReference type="EMBL" id="QXHD01000004">
    <property type="protein sequence ID" value="NEZ56740.1"/>
    <property type="molecule type" value="Genomic_DNA"/>
</dbReference>
<protein>
    <submittedName>
        <fullName evidence="2">CHAT domain-containing protein</fullName>
    </submittedName>
</protein>
<name>A0A6M0RLH3_9CYAN</name>
<keyword evidence="3" id="KW-1185">Reference proteome</keyword>
<dbReference type="Pfam" id="PF12770">
    <property type="entry name" value="CHAT"/>
    <property type="match status" value="1"/>
</dbReference>
<accession>A0A6M0RLH3</accession>
<sequence length="932" mass="102591">MHIPGRCLFVNRRWLKTLFAVGLTLAVWIGHSPFIPGMASAASFAKEMAIQAVQAGVDDYNSGDYSVAIEHWLEALNGYPAEDPVPEKAVIHTNLANAYQQLGQPHKALGALIEAGNIYDQLGMVARMGRIQTEQAQIYASLGQYRRAIALICLPQNVDTQTTNPIDVDEPPSPVTLFQNCVEDGAYPLALSTQDLAGQVAALGSLGDAYQLQGDYGSAVVILTAGLHLAHQGPLSDAYEIPMLNSLANAYGRQALLSYQRAEAAKSLTFVSSAQGLKVKGDGQFDNAISYVEEALLLVQQRFVLIDEPLTDGRSLIPLLTDELRTQLTLLKLSQRRHPVPDLSLTQQRIGQLLQQLPNSRETAYAAIALAKSYQENLQAFSCFSPGTDSIVRTVLDHAQIIAKDIDDFRAQSFATGQLGHFYECQAQTSLSPTQKLTYQQEALRLTKLAEWQADEGRDAADSQYLWKWQAGRLYESQGDYTQAMASYHQAITILDSIRDDILTATQDLQFDFRDAVEPLYRRMIRLQLELADNTSYQLSVENGNDDVPLNSLEGALQTVDSLRLAELQNYFGDDCLLSPIRQEQVIGLINQNTTSAVISSITVGDQMALILTVPNAAAQLTWVPVNTERLVKTAIDYRQGLERSHDRTYDYHSAAQLYQWIITPFDEVLAEAHVKTLVFIQDGILRSIPMAALWDGEQYLIENYAIATVPSLTLTEPEALRPKELEVLTLGFSDGLCDENGSNCEYAPIWHVEQELQSVRHIFPGSPAPLLNREFTSENLAKALKKNHYSLLHIATHGEFSADPDSTFIVTGDGEKLTFGALEQLIRDNSSNTHPIELIALTACDTGLGSDRSTLGLAGVALRAGARSAIASLWLIDDAITADIMGHFYRNLKEHPNLNKAQALQAAQIAAIQRDGHPGNWAPLILVGNWL</sequence>
<dbReference type="SUPFAM" id="SSF48452">
    <property type="entry name" value="TPR-like"/>
    <property type="match status" value="2"/>
</dbReference>
<dbReference type="AlphaFoldDB" id="A0A6M0RLH3"/>
<evidence type="ECO:0000259" key="1">
    <source>
        <dbReference type="Pfam" id="PF12770"/>
    </source>
</evidence>
<comment type="caution">
    <text evidence="2">The sequence shown here is derived from an EMBL/GenBank/DDBJ whole genome shotgun (WGS) entry which is preliminary data.</text>
</comment>
<evidence type="ECO:0000313" key="3">
    <source>
        <dbReference type="Proteomes" id="UP000481033"/>
    </source>
</evidence>
<evidence type="ECO:0000313" key="2">
    <source>
        <dbReference type="EMBL" id="NEZ56740.1"/>
    </source>
</evidence>
<reference evidence="2 3" key="1">
    <citation type="journal article" date="2020" name="Microb. Ecol.">
        <title>Ecogenomics of the Marine Benthic Filamentous Cyanobacterium Adonisia.</title>
        <authorList>
            <person name="Walter J.M."/>
            <person name="Coutinho F.H."/>
            <person name="Leomil L."/>
            <person name="Hargreaves P.I."/>
            <person name="Campeao M.E."/>
            <person name="Vieira V.V."/>
            <person name="Silva B.S."/>
            <person name="Fistarol G.O."/>
            <person name="Salomon P.S."/>
            <person name="Sawabe T."/>
            <person name="Mino S."/>
            <person name="Hosokawa M."/>
            <person name="Miyashita H."/>
            <person name="Maruyama F."/>
            <person name="van Verk M.C."/>
            <person name="Dutilh B.E."/>
            <person name="Thompson C.C."/>
            <person name="Thompson F.L."/>
        </authorList>
    </citation>
    <scope>NUCLEOTIDE SEQUENCE [LARGE SCALE GENOMIC DNA]</scope>
    <source>
        <strain evidence="2 3">CCMR0081</strain>
    </source>
</reference>
<dbReference type="Gene3D" id="1.25.40.10">
    <property type="entry name" value="Tetratricopeptide repeat domain"/>
    <property type="match status" value="3"/>
</dbReference>
<organism evidence="2 3">
    <name type="scientific">Adonisia turfae CCMR0081</name>
    <dbReference type="NCBI Taxonomy" id="2292702"/>
    <lineage>
        <taxon>Bacteria</taxon>
        <taxon>Bacillati</taxon>
        <taxon>Cyanobacteriota</taxon>
        <taxon>Adonisia</taxon>
        <taxon>Adonisia turfae</taxon>
    </lineage>
</organism>
<dbReference type="InterPro" id="IPR024983">
    <property type="entry name" value="CHAT_dom"/>
</dbReference>
<dbReference type="SMART" id="SM00028">
    <property type="entry name" value="TPR"/>
    <property type="match status" value="4"/>
</dbReference>
<dbReference type="PANTHER" id="PTHR10098">
    <property type="entry name" value="RAPSYN-RELATED"/>
    <property type="match status" value="1"/>
</dbReference>
<gene>
    <name evidence="2" type="ORF">DXZ20_13840</name>
</gene>
<dbReference type="InterPro" id="IPR019734">
    <property type="entry name" value="TPR_rpt"/>
</dbReference>
<feature type="domain" description="CHAT" evidence="1">
    <location>
        <begin position="654"/>
        <end position="930"/>
    </location>
</feature>